<keyword evidence="1" id="KW-1133">Transmembrane helix</keyword>
<keyword evidence="3" id="KW-1185">Reference proteome</keyword>
<sequence length="108" mass="12104">MNRVLSVETSRSGALATEFITKRLCCSCILTAAFLAMLGGYFLGEFTAKRAENRSRANYIEIMKKIGTVSEIFRATFQNKCDFSNSTTDSFQNNNIFLDELVTCFKNG</sequence>
<evidence type="ECO:0000313" key="3">
    <source>
        <dbReference type="Proteomes" id="UP001154078"/>
    </source>
</evidence>
<proteinExistence type="predicted"/>
<accession>A0A9P0AWB3</accession>
<feature type="transmembrane region" description="Helical" evidence="1">
    <location>
        <begin position="20"/>
        <end position="44"/>
    </location>
</feature>
<dbReference type="EMBL" id="OV121133">
    <property type="protein sequence ID" value="CAH0551757.1"/>
    <property type="molecule type" value="Genomic_DNA"/>
</dbReference>
<evidence type="ECO:0000313" key="2">
    <source>
        <dbReference type="EMBL" id="CAH0551757.1"/>
    </source>
</evidence>
<organism evidence="2 3">
    <name type="scientific">Brassicogethes aeneus</name>
    <name type="common">Rape pollen beetle</name>
    <name type="synonym">Meligethes aeneus</name>
    <dbReference type="NCBI Taxonomy" id="1431903"/>
    <lineage>
        <taxon>Eukaryota</taxon>
        <taxon>Metazoa</taxon>
        <taxon>Ecdysozoa</taxon>
        <taxon>Arthropoda</taxon>
        <taxon>Hexapoda</taxon>
        <taxon>Insecta</taxon>
        <taxon>Pterygota</taxon>
        <taxon>Neoptera</taxon>
        <taxon>Endopterygota</taxon>
        <taxon>Coleoptera</taxon>
        <taxon>Polyphaga</taxon>
        <taxon>Cucujiformia</taxon>
        <taxon>Nitidulidae</taxon>
        <taxon>Meligethinae</taxon>
        <taxon>Brassicogethes</taxon>
    </lineage>
</organism>
<keyword evidence="1" id="KW-0472">Membrane</keyword>
<reference evidence="2" key="1">
    <citation type="submission" date="2021-12" db="EMBL/GenBank/DDBJ databases">
        <authorList>
            <person name="King R."/>
        </authorList>
    </citation>
    <scope>NUCLEOTIDE SEQUENCE</scope>
</reference>
<dbReference type="OrthoDB" id="5841748at2759"/>
<gene>
    <name evidence="2" type="ORF">MELIAE_LOCUS4303</name>
</gene>
<keyword evidence="1" id="KW-0812">Transmembrane</keyword>
<protein>
    <submittedName>
        <fullName evidence="2">Uncharacterized protein</fullName>
    </submittedName>
</protein>
<dbReference type="AlphaFoldDB" id="A0A9P0AWB3"/>
<name>A0A9P0AWB3_BRAAE</name>
<dbReference type="Proteomes" id="UP001154078">
    <property type="component" value="Chromosome 2"/>
</dbReference>
<evidence type="ECO:0000256" key="1">
    <source>
        <dbReference type="SAM" id="Phobius"/>
    </source>
</evidence>